<dbReference type="Proteomes" id="UP000823941">
    <property type="component" value="Chromosome 10"/>
</dbReference>
<keyword evidence="3" id="KW-1185">Reference proteome</keyword>
<feature type="compositionally biased region" description="Basic and acidic residues" evidence="1">
    <location>
        <begin position="17"/>
        <end position="26"/>
    </location>
</feature>
<sequence length="83" mass="9053">MVDFSSCWTPTPRKPNHRIDRPKTSDAEAAAESVLHVAGPGGESAPRMDFADGSCTLQNDRRSERTVVTGHHEVAPQSRVVKI</sequence>
<feature type="compositionally biased region" description="Basic and acidic residues" evidence="1">
    <location>
        <begin position="64"/>
        <end position="74"/>
    </location>
</feature>
<accession>A0ABQ7QPY2</accession>
<organism evidence="2 3">
    <name type="scientific">Plutella xylostella</name>
    <name type="common">Diamondback moth</name>
    <name type="synonym">Plutella maculipennis</name>
    <dbReference type="NCBI Taxonomy" id="51655"/>
    <lineage>
        <taxon>Eukaryota</taxon>
        <taxon>Metazoa</taxon>
        <taxon>Ecdysozoa</taxon>
        <taxon>Arthropoda</taxon>
        <taxon>Hexapoda</taxon>
        <taxon>Insecta</taxon>
        <taxon>Pterygota</taxon>
        <taxon>Neoptera</taxon>
        <taxon>Endopterygota</taxon>
        <taxon>Lepidoptera</taxon>
        <taxon>Glossata</taxon>
        <taxon>Ditrysia</taxon>
        <taxon>Yponomeutoidea</taxon>
        <taxon>Plutellidae</taxon>
        <taxon>Plutella</taxon>
    </lineage>
</organism>
<gene>
    <name evidence="2" type="ORF">JYU34_007246</name>
</gene>
<evidence type="ECO:0000256" key="1">
    <source>
        <dbReference type="SAM" id="MobiDB-lite"/>
    </source>
</evidence>
<comment type="caution">
    <text evidence="2">The sequence shown here is derived from an EMBL/GenBank/DDBJ whole genome shotgun (WGS) entry which is preliminary data.</text>
</comment>
<evidence type="ECO:0000313" key="3">
    <source>
        <dbReference type="Proteomes" id="UP000823941"/>
    </source>
</evidence>
<feature type="region of interest" description="Disordered" evidence="1">
    <location>
        <begin position="64"/>
        <end position="83"/>
    </location>
</feature>
<name>A0ABQ7QPY2_PLUXY</name>
<protein>
    <submittedName>
        <fullName evidence="2">Uncharacterized protein</fullName>
    </submittedName>
</protein>
<dbReference type="EMBL" id="JAHIBW010000010">
    <property type="protein sequence ID" value="KAG7307107.1"/>
    <property type="molecule type" value="Genomic_DNA"/>
</dbReference>
<reference evidence="2 3" key="1">
    <citation type="submission" date="2021-06" db="EMBL/GenBank/DDBJ databases">
        <title>A haploid diamondback moth (Plutella xylostella L.) genome assembly resolves 31 chromosomes and identifies a diamide resistance mutation.</title>
        <authorList>
            <person name="Ward C.M."/>
            <person name="Perry K.D."/>
            <person name="Baker G."/>
            <person name="Powis K."/>
            <person name="Heckel D.G."/>
            <person name="Baxter S.W."/>
        </authorList>
    </citation>
    <scope>NUCLEOTIDE SEQUENCE [LARGE SCALE GENOMIC DNA]</scope>
    <source>
        <strain evidence="2 3">LV</strain>
        <tissue evidence="2">Single pupa</tissue>
    </source>
</reference>
<feature type="region of interest" description="Disordered" evidence="1">
    <location>
        <begin position="1"/>
        <end position="29"/>
    </location>
</feature>
<proteinExistence type="predicted"/>
<evidence type="ECO:0000313" key="2">
    <source>
        <dbReference type="EMBL" id="KAG7307107.1"/>
    </source>
</evidence>